<dbReference type="Proteomes" id="UP001370490">
    <property type="component" value="Unassembled WGS sequence"/>
</dbReference>
<dbReference type="AlphaFoldDB" id="A0AAN8ZGP3"/>
<evidence type="ECO:0000256" key="5">
    <source>
        <dbReference type="PROSITE-ProRule" id="PRU00449"/>
    </source>
</evidence>
<dbReference type="SMART" id="SM00154">
    <property type="entry name" value="ZnF_AN1"/>
    <property type="match status" value="1"/>
</dbReference>
<evidence type="ECO:0000313" key="10">
    <source>
        <dbReference type="Proteomes" id="UP001370490"/>
    </source>
</evidence>
<evidence type="ECO:0000259" key="7">
    <source>
        <dbReference type="PROSITE" id="PS51036"/>
    </source>
</evidence>
<dbReference type="EMBL" id="JBAMMX010000009">
    <property type="protein sequence ID" value="KAK6933765.1"/>
    <property type="molecule type" value="Genomic_DNA"/>
</dbReference>
<dbReference type="PANTHER" id="PTHR10634:SF22">
    <property type="entry name" value="ZINC FINGER A20 AND AN1 DOMAIN-CONTAINING STRESS-ASSOCIATED PROTEIN 5"/>
    <property type="match status" value="1"/>
</dbReference>
<evidence type="ECO:0000256" key="3">
    <source>
        <dbReference type="ARBA" id="ARBA00022771"/>
    </source>
</evidence>
<dbReference type="PANTHER" id="PTHR10634">
    <property type="entry name" value="AN1-TYPE ZINC FINGER PROTEIN"/>
    <property type="match status" value="1"/>
</dbReference>
<dbReference type="InterPro" id="IPR000058">
    <property type="entry name" value="Znf_AN1"/>
</dbReference>
<evidence type="ECO:0000313" key="9">
    <source>
        <dbReference type="EMBL" id="KAK6933765.1"/>
    </source>
</evidence>
<dbReference type="GO" id="GO:0004842">
    <property type="term" value="F:ubiquitin-protein transferase activity"/>
    <property type="evidence" value="ECO:0007669"/>
    <property type="project" value="TreeGrafter"/>
</dbReference>
<dbReference type="FunFam" id="1.20.5.4770:FF:000006">
    <property type="entry name" value="Zinc finger A20 and AN1 domain-containing stress-associated protein 1"/>
    <property type="match status" value="1"/>
</dbReference>
<sequence length="176" mass="19480">MAQKTEKEETEFKVPETLSLCINNCGFTGNPATNNMCQNCFKSTTATPSNTTSTTVKTSASAVLSPHKLAKPFRSSLNRSRERSNSPAETSKDVAPQDRRSDGDEAPPPAKREVNRCSGCRRKVGLTGFRCRCGDLFCPEHRYSDRHDCSFDYKTAGRETISRENPVVKAAKIVRI</sequence>
<feature type="domain" description="A20-type" evidence="7">
    <location>
        <begin position="15"/>
        <end position="49"/>
    </location>
</feature>
<dbReference type="PROSITE" id="PS51039">
    <property type="entry name" value="ZF_AN1"/>
    <property type="match status" value="1"/>
</dbReference>
<dbReference type="GO" id="GO:0003677">
    <property type="term" value="F:DNA binding"/>
    <property type="evidence" value="ECO:0007669"/>
    <property type="project" value="InterPro"/>
</dbReference>
<dbReference type="SUPFAM" id="SSF118310">
    <property type="entry name" value="AN1-like Zinc finger"/>
    <property type="match status" value="1"/>
</dbReference>
<dbReference type="InterPro" id="IPR035896">
    <property type="entry name" value="AN1-like_Znf"/>
</dbReference>
<feature type="compositionally biased region" description="Low complexity" evidence="6">
    <location>
        <begin position="46"/>
        <end position="62"/>
    </location>
</feature>
<keyword evidence="10" id="KW-1185">Reference proteome</keyword>
<name>A0AAN8ZGP3_9MAGN</name>
<dbReference type="GO" id="GO:0016567">
    <property type="term" value="P:protein ubiquitination"/>
    <property type="evidence" value="ECO:0007669"/>
    <property type="project" value="TreeGrafter"/>
</dbReference>
<evidence type="ECO:0000259" key="8">
    <source>
        <dbReference type="PROSITE" id="PS51039"/>
    </source>
</evidence>
<keyword evidence="4" id="KW-0862">Zinc</keyword>
<dbReference type="SUPFAM" id="SSF57716">
    <property type="entry name" value="Glucocorticoid receptor-like (DNA-binding domain)"/>
    <property type="match status" value="1"/>
</dbReference>
<feature type="region of interest" description="Disordered" evidence="6">
    <location>
        <begin position="46"/>
        <end position="114"/>
    </location>
</feature>
<evidence type="ECO:0000256" key="6">
    <source>
        <dbReference type="SAM" id="MobiDB-lite"/>
    </source>
</evidence>
<comment type="caution">
    <text evidence="9">The sequence shown here is derived from an EMBL/GenBank/DDBJ whole genome shotgun (WGS) entry which is preliminary data.</text>
</comment>
<feature type="domain" description="AN1-type" evidence="8">
    <location>
        <begin position="111"/>
        <end position="157"/>
    </location>
</feature>
<dbReference type="InterPro" id="IPR050652">
    <property type="entry name" value="AN1_A20_ZnFinger"/>
</dbReference>
<dbReference type="Gene3D" id="1.20.5.4770">
    <property type="match status" value="1"/>
</dbReference>
<protein>
    <submittedName>
        <fullName evidence="9">Zinc finger, AN1-type</fullName>
    </submittedName>
</protein>
<dbReference type="PROSITE" id="PS51036">
    <property type="entry name" value="ZF_A20"/>
    <property type="match status" value="1"/>
</dbReference>
<proteinExistence type="predicted"/>
<dbReference type="InterPro" id="IPR002653">
    <property type="entry name" value="Znf_A20"/>
</dbReference>
<keyword evidence="2" id="KW-0479">Metal-binding</keyword>
<dbReference type="FunFam" id="4.10.1110.10:FF:000001">
    <property type="entry name" value="Zinc finger AN1-type containing 6"/>
    <property type="match status" value="1"/>
</dbReference>
<dbReference type="Pfam" id="PF01428">
    <property type="entry name" value="zf-AN1"/>
    <property type="match status" value="1"/>
</dbReference>
<organism evidence="9 10">
    <name type="scientific">Dillenia turbinata</name>
    <dbReference type="NCBI Taxonomy" id="194707"/>
    <lineage>
        <taxon>Eukaryota</taxon>
        <taxon>Viridiplantae</taxon>
        <taxon>Streptophyta</taxon>
        <taxon>Embryophyta</taxon>
        <taxon>Tracheophyta</taxon>
        <taxon>Spermatophyta</taxon>
        <taxon>Magnoliopsida</taxon>
        <taxon>eudicotyledons</taxon>
        <taxon>Gunneridae</taxon>
        <taxon>Pentapetalae</taxon>
        <taxon>Dilleniales</taxon>
        <taxon>Dilleniaceae</taxon>
        <taxon>Dillenia</taxon>
    </lineage>
</organism>
<accession>A0AAN8ZGP3</accession>
<keyword evidence="3 5" id="KW-0863">Zinc-finger</keyword>
<comment type="function">
    <text evidence="1">May be involved in environmental stress response.</text>
</comment>
<dbReference type="Gene3D" id="4.10.1110.10">
    <property type="entry name" value="AN1-like Zinc finger"/>
    <property type="match status" value="1"/>
</dbReference>
<evidence type="ECO:0000256" key="2">
    <source>
        <dbReference type="ARBA" id="ARBA00022723"/>
    </source>
</evidence>
<dbReference type="SMART" id="SM00259">
    <property type="entry name" value="ZnF_A20"/>
    <property type="match status" value="1"/>
</dbReference>
<dbReference type="GO" id="GO:0008270">
    <property type="term" value="F:zinc ion binding"/>
    <property type="evidence" value="ECO:0007669"/>
    <property type="project" value="UniProtKB-KW"/>
</dbReference>
<evidence type="ECO:0000256" key="4">
    <source>
        <dbReference type="ARBA" id="ARBA00022833"/>
    </source>
</evidence>
<gene>
    <name evidence="9" type="ORF">RJ641_036659</name>
</gene>
<reference evidence="9 10" key="1">
    <citation type="submission" date="2023-12" db="EMBL/GenBank/DDBJ databases">
        <title>A high-quality genome assembly for Dillenia turbinata (Dilleniales).</title>
        <authorList>
            <person name="Chanderbali A."/>
        </authorList>
    </citation>
    <scope>NUCLEOTIDE SEQUENCE [LARGE SCALE GENOMIC DNA]</scope>
    <source>
        <strain evidence="9">LSX21</strain>
        <tissue evidence="9">Leaf</tissue>
    </source>
</reference>
<feature type="compositionally biased region" description="Basic and acidic residues" evidence="6">
    <location>
        <begin position="79"/>
        <end position="103"/>
    </location>
</feature>
<evidence type="ECO:0000256" key="1">
    <source>
        <dbReference type="ARBA" id="ARBA00003732"/>
    </source>
</evidence>
<dbReference type="Pfam" id="PF01754">
    <property type="entry name" value="zf-A20"/>
    <property type="match status" value="1"/>
</dbReference>